<sequence length="129" mass="15185">MSPFSYFDSELWEGRAFNCYDRHFDRTLTACFRNRNSARFPHQLPQISSRWKRMLILQPPIKTMDVTLRCYPPHTYTGLVEPSLGKATSETGLTLGDLCEWTEKISLEHECDWPNHHYEVKFKGETDNL</sequence>
<name>A0ACC3MG83_9PEZI</name>
<reference evidence="1" key="1">
    <citation type="submission" date="2023-07" db="EMBL/GenBank/DDBJ databases">
        <title>Black Yeasts Isolated from many extreme environments.</title>
        <authorList>
            <person name="Coleine C."/>
            <person name="Stajich J.E."/>
            <person name="Selbmann L."/>
        </authorList>
    </citation>
    <scope>NUCLEOTIDE SEQUENCE</scope>
    <source>
        <strain evidence="1">CCFEE 5714</strain>
    </source>
</reference>
<evidence type="ECO:0000313" key="1">
    <source>
        <dbReference type="EMBL" id="KAK3686474.1"/>
    </source>
</evidence>
<organism evidence="1 2">
    <name type="scientific">Vermiconidia calcicola</name>
    <dbReference type="NCBI Taxonomy" id="1690605"/>
    <lineage>
        <taxon>Eukaryota</taxon>
        <taxon>Fungi</taxon>
        <taxon>Dikarya</taxon>
        <taxon>Ascomycota</taxon>
        <taxon>Pezizomycotina</taxon>
        <taxon>Dothideomycetes</taxon>
        <taxon>Dothideomycetidae</taxon>
        <taxon>Mycosphaerellales</taxon>
        <taxon>Extremaceae</taxon>
        <taxon>Vermiconidia</taxon>
    </lineage>
</organism>
<protein>
    <submittedName>
        <fullName evidence="1">Uncharacterized protein</fullName>
    </submittedName>
</protein>
<accession>A0ACC3MG83</accession>
<gene>
    <name evidence="1" type="ORF">LTR37_019793</name>
</gene>
<dbReference type="Proteomes" id="UP001281147">
    <property type="component" value="Unassembled WGS sequence"/>
</dbReference>
<proteinExistence type="predicted"/>
<evidence type="ECO:0000313" key="2">
    <source>
        <dbReference type="Proteomes" id="UP001281147"/>
    </source>
</evidence>
<dbReference type="EMBL" id="JAUTXU010000318">
    <property type="protein sequence ID" value="KAK3686474.1"/>
    <property type="molecule type" value="Genomic_DNA"/>
</dbReference>
<comment type="caution">
    <text evidence="1">The sequence shown here is derived from an EMBL/GenBank/DDBJ whole genome shotgun (WGS) entry which is preliminary data.</text>
</comment>
<keyword evidence="2" id="KW-1185">Reference proteome</keyword>